<evidence type="ECO:0008006" key="3">
    <source>
        <dbReference type="Google" id="ProtNLM"/>
    </source>
</evidence>
<proteinExistence type="predicted"/>
<organism evidence="1 2">
    <name type="scientific">Aeribacillus pallidus</name>
    <dbReference type="NCBI Taxonomy" id="33936"/>
    <lineage>
        <taxon>Bacteria</taxon>
        <taxon>Bacillati</taxon>
        <taxon>Bacillota</taxon>
        <taxon>Bacilli</taxon>
        <taxon>Bacillales</taxon>
        <taxon>Bacillaceae</taxon>
        <taxon>Aeribacillus</taxon>
    </lineage>
</organism>
<evidence type="ECO:0000313" key="1">
    <source>
        <dbReference type="EMBL" id="KZN95559.1"/>
    </source>
</evidence>
<gene>
    <name evidence="1" type="ORF">AZI98_14060</name>
</gene>
<sequence>MNGYEDLRQIKTRIQAVTNILLHEFIRKTLAFYENKSHDSKNCFLQEKIQSVAVYLYQNYV</sequence>
<accession>A0A165X2L9</accession>
<protein>
    <recommendedName>
        <fullName evidence="3">Transposase</fullName>
    </recommendedName>
</protein>
<reference evidence="1 2" key="1">
    <citation type="submission" date="2016-04" db="EMBL/GenBank/DDBJ databases">
        <title>Draft genome sequence of Aeribacillus pallidus 8m3 from petroleum reservoir.</title>
        <authorList>
            <person name="Poltaraus A.B."/>
            <person name="Nazina T.N."/>
            <person name="Tourova T.P."/>
            <person name="Malakho S.M."/>
            <person name="Korshunova A.V."/>
            <person name="Sokolova D.S."/>
        </authorList>
    </citation>
    <scope>NUCLEOTIDE SEQUENCE [LARGE SCALE GENOMIC DNA]</scope>
    <source>
        <strain evidence="1 2">8m3</strain>
    </source>
</reference>
<name>A0A165X2L9_9BACI</name>
<dbReference type="Proteomes" id="UP000076476">
    <property type="component" value="Unassembled WGS sequence"/>
</dbReference>
<dbReference type="EMBL" id="LWBR01000048">
    <property type="protein sequence ID" value="KZN95559.1"/>
    <property type="molecule type" value="Genomic_DNA"/>
</dbReference>
<comment type="caution">
    <text evidence="1">The sequence shown here is derived from an EMBL/GenBank/DDBJ whole genome shotgun (WGS) entry which is preliminary data.</text>
</comment>
<keyword evidence="2" id="KW-1185">Reference proteome</keyword>
<dbReference type="AlphaFoldDB" id="A0A165X2L9"/>
<evidence type="ECO:0000313" key="2">
    <source>
        <dbReference type="Proteomes" id="UP000076476"/>
    </source>
</evidence>